<evidence type="ECO:0000313" key="2">
    <source>
        <dbReference type="EMBL" id="AOJ06058.1"/>
    </source>
</evidence>
<reference evidence="2 3" key="1">
    <citation type="submission" date="2015-12" db="EMBL/GenBank/DDBJ databases">
        <title>Diversity of Burkholderia near neighbor genomes.</title>
        <authorList>
            <person name="Sahl J."/>
            <person name="Wagner D."/>
            <person name="Keim P."/>
        </authorList>
    </citation>
    <scope>NUCLEOTIDE SEQUENCE [LARGE SCALE GENOMIC DNA]</scope>
    <source>
        <strain evidence="2 3">BDU8</strain>
    </source>
</reference>
<name>A0A1B4FQW8_9BURK</name>
<feature type="compositionally biased region" description="Basic and acidic residues" evidence="1">
    <location>
        <begin position="49"/>
        <end position="59"/>
    </location>
</feature>
<organism evidence="2 3">
    <name type="scientific">Burkholderia mayonis</name>
    <dbReference type="NCBI Taxonomy" id="1385591"/>
    <lineage>
        <taxon>Bacteria</taxon>
        <taxon>Pseudomonadati</taxon>
        <taxon>Pseudomonadota</taxon>
        <taxon>Betaproteobacteria</taxon>
        <taxon>Burkholderiales</taxon>
        <taxon>Burkholderiaceae</taxon>
        <taxon>Burkholderia</taxon>
        <taxon>pseudomallei group</taxon>
    </lineage>
</organism>
<dbReference type="AlphaFoldDB" id="A0A1B4FQW8"/>
<sequence>MPQAFDTIAADRSSSMRDIRAGDGQSEPVVAPHEAGVRRAAPMLAPTHASEHRSERRSA</sequence>
<feature type="region of interest" description="Disordered" evidence="1">
    <location>
        <begin position="1"/>
        <end position="59"/>
    </location>
</feature>
<gene>
    <name evidence="2" type="ORF">WS71_00995</name>
</gene>
<dbReference type="EMBL" id="CP013388">
    <property type="protein sequence ID" value="AOJ06058.1"/>
    <property type="molecule type" value="Genomic_DNA"/>
</dbReference>
<evidence type="ECO:0000313" key="3">
    <source>
        <dbReference type="Proteomes" id="UP000067711"/>
    </source>
</evidence>
<evidence type="ECO:0000256" key="1">
    <source>
        <dbReference type="SAM" id="MobiDB-lite"/>
    </source>
</evidence>
<protein>
    <submittedName>
        <fullName evidence="2">Uncharacterized protein</fullName>
    </submittedName>
</protein>
<proteinExistence type="predicted"/>
<dbReference type="Proteomes" id="UP000067711">
    <property type="component" value="Chromosome 2"/>
</dbReference>
<accession>A0A1B4FQW8</accession>